<evidence type="ECO:0000256" key="1">
    <source>
        <dbReference type="SAM" id="MobiDB-lite"/>
    </source>
</evidence>
<feature type="region of interest" description="Disordered" evidence="1">
    <location>
        <begin position="46"/>
        <end position="66"/>
    </location>
</feature>
<feature type="compositionally biased region" description="Polar residues" evidence="1">
    <location>
        <begin position="46"/>
        <end position="61"/>
    </location>
</feature>
<dbReference type="EMBL" id="BPLR01005073">
    <property type="protein sequence ID" value="GIX99640.1"/>
    <property type="molecule type" value="Genomic_DNA"/>
</dbReference>
<organism evidence="2 3">
    <name type="scientific">Caerostris extrusa</name>
    <name type="common">Bark spider</name>
    <name type="synonym">Caerostris bankana</name>
    <dbReference type="NCBI Taxonomy" id="172846"/>
    <lineage>
        <taxon>Eukaryota</taxon>
        <taxon>Metazoa</taxon>
        <taxon>Ecdysozoa</taxon>
        <taxon>Arthropoda</taxon>
        <taxon>Chelicerata</taxon>
        <taxon>Arachnida</taxon>
        <taxon>Araneae</taxon>
        <taxon>Araneomorphae</taxon>
        <taxon>Entelegynae</taxon>
        <taxon>Araneoidea</taxon>
        <taxon>Araneidae</taxon>
        <taxon>Caerostris</taxon>
    </lineage>
</organism>
<accession>A0AAV4PRS4</accession>
<dbReference type="AlphaFoldDB" id="A0AAV4PRS4"/>
<evidence type="ECO:0000313" key="3">
    <source>
        <dbReference type="Proteomes" id="UP001054945"/>
    </source>
</evidence>
<protein>
    <submittedName>
        <fullName evidence="2">Uncharacterized protein</fullName>
    </submittedName>
</protein>
<name>A0AAV4PRS4_CAEEX</name>
<evidence type="ECO:0000313" key="2">
    <source>
        <dbReference type="EMBL" id="GIX99640.1"/>
    </source>
</evidence>
<keyword evidence="3" id="KW-1185">Reference proteome</keyword>
<dbReference type="Proteomes" id="UP001054945">
    <property type="component" value="Unassembled WGS sequence"/>
</dbReference>
<reference evidence="2 3" key="1">
    <citation type="submission" date="2021-06" db="EMBL/GenBank/DDBJ databases">
        <title>Caerostris extrusa draft genome.</title>
        <authorList>
            <person name="Kono N."/>
            <person name="Arakawa K."/>
        </authorList>
    </citation>
    <scope>NUCLEOTIDE SEQUENCE [LARGE SCALE GENOMIC DNA]</scope>
</reference>
<comment type="caution">
    <text evidence="2">The sequence shown here is derived from an EMBL/GenBank/DDBJ whole genome shotgun (WGS) entry which is preliminary data.</text>
</comment>
<sequence length="109" mass="12395">MNAETNFMLNYFLTFHPHSIEKLAVIPFPEKRIKWILIPPLSKTNSNPHNVTALSQGSSEHYSGLHSLRSRSNYQSLEATDSIRHLNGTDEPSRQPDSASDKLRCAFTR</sequence>
<gene>
    <name evidence="2" type="ORF">CEXT_241001</name>
</gene>
<feature type="compositionally biased region" description="Basic and acidic residues" evidence="1">
    <location>
        <begin position="81"/>
        <end position="109"/>
    </location>
</feature>
<proteinExistence type="predicted"/>
<feature type="region of interest" description="Disordered" evidence="1">
    <location>
        <begin position="79"/>
        <end position="109"/>
    </location>
</feature>